<comment type="subcellular location">
    <subcellularLocation>
        <location evidence="1">Cytoplasm</location>
    </subcellularLocation>
</comment>
<dbReference type="PROSITE" id="PS50089">
    <property type="entry name" value="ZF_RING_2"/>
    <property type="match status" value="1"/>
</dbReference>
<dbReference type="GO" id="GO:0005737">
    <property type="term" value="C:cytoplasm"/>
    <property type="evidence" value="ECO:0007669"/>
    <property type="project" value="UniProtKB-SubCell"/>
</dbReference>
<dbReference type="Gene3D" id="3.30.160.60">
    <property type="entry name" value="Classic Zinc Finger"/>
    <property type="match status" value="1"/>
</dbReference>
<evidence type="ECO:0000256" key="7">
    <source>
        <dbReference type="PROSITE-ProRule" id="PRU00024"/>
    </source>
</evidence>
<dbReference type="Gene3D" id="3.30.40.10">
    <property type="entry name" value="Zinc/RING finger domain, C3HC4 (zinc finger)"/>
    <property type="match status" value="1"/>
</dbReference>
<protein>
    <recommendedName>
        <fullName evidence="13">Tripartite motif-containing protein 35-like</fullName>
    </recommendedName>
</protein>
<evidence type="ECO:0000256" key="4">
    <source>
        <dbReference type="ARBA" id="ARBA00022723"/>
    </source>
</evidence>
<dbReference type="InterPro" id="IPR000315">
    <property type="entry name" value="Znf_B-box"/>
</dbReference>
<proteinExistence type="inferred from homology"/>
<evidence type="ECO:0000256" key="5">
    <source>
        <dbReference type="ARBA" id="ARBA00022771"/>
    </source>
</evidence>
<dbReference type="AlphaFoldDB" id="A0A3B4EG24"/>
<dbReference type="STRING" id="42514.ENSPNAP00000034795"/>
<evidence type="ECO:0000256" key="1">
    <source>
        <dbReference type="ARBA" id="ARBA00004496"/>
    </source>
</evidence>
<dbReference type="GeneTree" id="ENSGT00970000193390"/>
<evidence type="ECO:0000313" key="12">
    <source>
        <dbReference type="Proteomes" id="UP001501920"/>
    </source>
</evidence>
<sequence>MLFTFAPPHCIYRGFELLGSHRCLTGSVGMSMASRPSLTEEDFSCPLCCEIYRDPILLACSHSMCKGCVRHFWDQRGALECPICRTVSSNSEPPTNIVLRNMCEAVLKEKNRRFSVEMEGLCSLHLEALTIFCSMEQRPVCTKCKDSNLHSKHSFCSIRDASQDLKEELQMKLKPLHEKQRIFEYFKQSYLKTGEYIKKQAQHTEALIKKEFEKLHHFLWDEEAARISALRKEEEQRSQIVKKKIEKIQTQISYVLDTIKAIEKEIGREDLQFLLNYRATLERTQAKLESPERLSGVLINVTRHLSNLGFHVLEKMHGVIQYTPVALDPNTAHADLVVSDDLVTVVYSGQHQELPANPERFEGYAMVLGSEGFSSGTHSWEVEVGENTSWAVGVISESVYMHRENLSRFGLWYVGFSNGKYGKGYSPESLRMLRVGEIVQRIRVQLDFDKGRVTFTDSGRNTCLHIFKQTFHERVFPYFYSHCKSHPLRILPAKSSVTVEIPD</sequence>
<dbReference type="SUPFAM" id="SSF49899">
    <property type="entry name" value="Concanavalin A-like lectins/glucanases"/>
    <property type="match status" value="1"/>
</dbReference>
<dbReference type="InterPro" id="IPR003879">
    <property type="entry name" value="Butyrophylin_SPRY"/>
</dbReference>
<reference evidence="11 12" key="1">
    <citation type="submission" date="2020-10" db="EMBL/GenBank/DDBJ databases">
        <title>Pygocentrus nattereri (red-bellied piranha) genome, fPygNat1, primary haplotype.</title>
        <authorList>
            <person name="Myers G."/>
            <person name="Meyer A."/>
            <person name="Karagic N."/>
            <person name="Pippel M."/>
            <person name="Winkler S."/>
            <person name="Tracey A."/>
            <person name="Wood J."/>
            <person name="Formenti G."/>
            <person name="Howe K."/>
            <person name="Fedrigo O."/>
            <person name="Jarvis E.D."/>
        </authorList>
    </citation>
    <scope>NUCLEOTIDE SEQUENCE [LARGE SCALE GENOMIC DNA]</scope>
</reference>
<accession>A0A3B4EG24</accession>
<organism evidence="11 12">
    <name type="scientific">Pygocentrus nattereri</name>
    <name type="common">Red-bellied piranha</name>
    <dbReference type="NCBI Taxonomy" id="42514"/>
    <lineage>
        <taxon>Eukaryota</taxon>
        <taxon>Metazoa</taxon>
        <taxon>Chordata</taxon>
        <taxon>Craniata</taxon>
        <taxon>Vertebrata</taxon>
        <taxon>Euteleostomi</taxon>
        <taxon>Actinopterygii</taxon>
        <taxon>Neopterygii</taxon>
        <taxon>Teleostei</taxon>
        <taxon>Ostariophysi</taxon>
        <taxon>Characiformes</taxon>
        <taxon>Characoidei</taxon>
        <taxon>Pygocentrus</taxon>
    </lineage>
</organism>
<name>A0A3B4EG24_PYGNA</name>
<feature type="domain" description="RING-type" evidence="8">
    <location>
        <begin position="45"/>
        <end position="85"/>
    </location>
</feature>
<dbReference type="OrthoDB" id="429991at2759"/>
<feature type="domain" description="B box-type" evidence="9">
    <location>
        <begin position="117"/>
        <end position="158"/>
    </location>
</feature>
<keyword evidence="3" id="KW-0963">Cytoplasm</keyword>
<dbReference type="InterPro" id="IPR003877">
    <property type="entry name" value="SPRY_dom"/>
</dbReference>
<dbReference type="InterPro" id="IPR013083">
    <property type="entry name" value="Znf_RING/FYVE/PHD"/>
</dbReference>
<dbReference type="SUPFAM" id="SSF57845">
    <property type="entry name" value="B-box zinc-binding domain"/>
    <property type="match status" value="1"/>
</dbReference>
<dbReference type="Gene3D" id="2.60.120.920">
    <property type="match status" value="1"/>
</dbReference>
<dbReference type="PROSITE" id="PS00518">
    <property type="entry name" value="ZF_RING_1"/>
    <property type="match status" value="1"/>
</dbReference>
<dbReference type="CDD" id="cd12893">
    <property type="entry name" value="SPRY_PRY_TRIM35"/>
    <property type="match status" value="1"/>
</dbReference>
<evidence type="ECO:0008006" key="13">
    <source>
        <dbReference type="Google" id="ProtNLM"/>
    </source>
</evidence>
<dbReference type="InterPro" id="IPR018957">
    <property type="entry name" value="Znf_C3HC4_RING-type"/>
</dbReference>
<dbReference type="PANTHER" id="PTHR24103">
    <property type="entry name" value="E3 UBIQUITIN-PROTEIN LIGASE TRIM"/>
    <property type="match status" value="1"/>
</dbReference>
<dbReference type="InterPro" id="IPR013320">
    <property type="entry name" value="ConA-like_dom_sf"/>
</dbReference>
<dbReference type="PROSITE" id="PS50188">
    <property type="entry name" value="B302_SPRY"/>
    <property type="match status" value="1"/>
</dbReference>
<reference evidence="11" key="2">
    <citation type="submission" date="2025-08" db="UniProtKB">
        <authorList>
            <consortium name="Ensembl"/>
        </authorList>
    </citation>
    <scope>IDENTIFICATION</scope>
</reference>
<dbReference type="Pfam" id="PF00643">
    <property type="entry name" value="zf-B_box"/>
    <property type="match status" value="1"/>
</dbReference>
<dbReference type="GO" id="GO:0008270">
    <property type="term" value="F:zinc ion binding"/>
    <property type="evidence" value="ECO:0007669"/>
    <property type="project" value="UniProtKB-KW"/>
</dbReference>
<dbReference type="InterPro" id="IPR001870">
    <property type="entry name" value="B30.2/SPRY"/>
</dbReference>
<keyword evidence="12" id="KW-1185">Reference proteome</keyword>
<comment type="similarity">
    <text evidence="2">Belongs to the TRIM/RBCC family.</text>
</comment>
<dbReference type="SUPFAM" id="SSF57850">
    <property type="entry name" value="RING/U-box"/>
    <property type="match status" value="1"/>
</dbReference>
<feature type="domain" description="B30.2/SPRY" evidence="10">
    <location>
        <begin position="305"/>
        <end position="497"/>
    </location>
</feature>
<dbReference type="Pfam" id="PF00097">
    <property type="entry name" value="zf-C3HC4"/>
    <property type="match status" value="1"/>
</dbReference>
<dbReference type="Ensembl" id="ENSPNAT00000026988.2">
    <property type="protein sequence ID" value="ENSPNAP00000034795.2"/>
    <property type="gene ID" value="ENSPNAG00000024313.2"/>
</dbReference>
<dbReference type="OMA" id="KWIYRSA"/>
<dbReference type="PRINTS" id="PR01407">
    <property type="entry name" value="BUTYPHLNCDUF"/>
</dbReference>
<evidence type="ECO:0000259" key="9">
    <source>
        <dbReference type="PROSITE" id="PS50119"/>
    </source>
</evidence>
<dbReference type="InterPro" id="IPR017907">
    <property type="entry name" value="Znf_RING_CS"/>
</dbReference>
<dbReference type="PROSITE" id="PS50119">
    <property type="entry name" value="ZF_BBOX"/>
    <property type="match status" value="1"/>
</dbReference>
<evidence type="ECO:0000256" key="3">
    <source>
        <dbReference type="ARBA" id="ARBA00022490"/>
    </source>
</evidence>
<evidence type="ECO:0000259" key="10">
    <source>
        <dbReference type="PROSITE" id="PS50188"/>
    </source>
</evidence>
<dbReference type="SMART" id="SM00449">
    <property type="entry name" value="SPRY"/>
    <property type="match status" value="1"/>
</dbReference>
<dbReference type="SMART" id="SM00184">
    <property type="entry name" value="RING"/>
    <property type="match status" value="1"/>
</dbReference>
<reference evidence="11" key="3">
    <citation type="submission" date="2025-09" db="UniProtKB">
        <authorList>
            <consortium name="Ensembl"/>
        </authorList>
    </citation>
    <scope>IDENTIFICATION</scope>
</reference>
<dbReference type="Pfam" id="PF13765">
    <property type="entry name" value="PRY"/>
    <property type="match status" value="1"/>
</dbReference>
<dbReference type="SMART" id="SM00589">
    <property type="entry name" value="PRY"/>
    <property type="match status" value="1"/>
</dbReference>
<evidence type="ECO:0000313" key="11">
    <source>
        <dbReference type="Ensembl" id="ENSPNAP00000034795.2"/>
    </source>
</evidence>
<dbReference type="InterPro" id="IPR050143">
    <property type="entry name" value="TRIM/RBCC"/>
</dbReference>
<dbReference type="InterPro" id="IPR043136">
    <property type="entry name" value="B30.2/SPRY_sf"/>
</dbReference>
<dbReference type="InterPro" id="IPR001841">
    <property type="entry name" value="Znf_RING"/>
</dbReference>
<evidence type="ECO:0000259" key="8">
    <source>
        <dbReference type="PROSITE" id="PS50089"/>
    </source>
</evidence>
<evidence type="ECO:0000256" key="6">
    <source>
        <dbReference type="ARBA" id="ARBA00022833"/>
    </source>
</evidence>
<keyword evidence="6" id="KW-0862">Zinc</keyword>
<keyword evidence="4" id="KW-0479">Metal-binding</keyword>
<evidence type="ECO:0000256" key="2">
    <source>
        <dbReference type="ARBA" id="ARBA00008518"/>
    </source>
</evidence>
<dbReference type="Pfam" id="PF00622">
    <property type="entry name" value="SPRY"/>
    <property type="match status" value="1"/>
</dbReference>
<keyword evidence="5 7" id="KW-0863">Zinc-finger</keyword>
<dbReference type="Proteomes" id="UP001501920">
    <property type="component" value="Chromosome 7"/>
</dbReference>
<dbReference type="InterPro" id="IPR006574">
    <property type="entry name" value="PRY"/>
</dbReference>